<comment type="similarity">
    <text evidence="5">Belongs to the SAT4 family.</text>
</comment>
<evidence type="ECO:0000259" key="8">
    <source>
        <dbReference type="Pfam" id="PF20684"/>
    </source>
</evidence>
<dbReference type="GO" id="GO:0016020">
    <property type="term" value="C:membrane"/>
    <property type="evidence" value="ECO:0007669"/>
    <property type="project" value="UniProtKB-SubCell"/>
</dbReference>
<evidence type="ECO:0000256" key="3">
    <source>
        <dbReference type="ARBA" id="ARBA00022989"/>
    </source>
</evidence>
<dbReference type="InterPro" id="IPR049326">
    <property type="entry name" value="Rhodopsin_dom_fungi"/>
</dbReference>
<evidence type="ECO:0000256" key="4">
    <source>
        <dbReference type="ARBA" id="ARBA00023136"/>
    </source>
</evidence>
<evidence type="ECO:0000256" key="1">
    <source>
        <dbReference type="ARBA" id="ARBA00004141"/>
    </source>
</evidence>
<keyword evidence="4 7" id="KW-0472">Membrane</keyword>
<feature type="domain" description="Rhodopsin" evidence="8">
    <location>
        <begin position="33"/>
        <end position="275"/>
    </location>
</feature>
<proteinExistence type="inferred from homology"/>
<organism evidence="9 10">
    <name type="scientific">Diatrype stigma</name>
    <dbReference type="NCBI Taxonomy" id="117547"/>
    <lineage>
        <taxon>Eukaryota</taxon>
        <taxon>Fungi</taxon>
        <taxon>Dikarya</taxon>
        <taxon>Ascomycota</taxon>
        <taxon>Pezizomycotina</taxon>
        <taxon>Sordariomycetes</taxon>
        <taxon>Xylariomycetidae</taxon>
        <taxon>Xylariales</taxon>
        <taxon>Diatrypaceae</taxon>
        <taxon>Diatrype</taxon>
    </lineage>
</organism>
<feature type="transmembrane region" description="Helical" evidence="7">
    <location>
        <begin position="251"/>
        <end position="275"/>
    </location>
</feature>
<evidence type="ECO:0000256" key="2">
    <source>
        <dbReference type="ARBA" id="ARBA00022692"/>
    </source>
</evidence>
<evidence type="ECO:0000313" key="9">
    <source>
        <dbReference type="EMBL" id="KAK7740882.1"/>
    </source>
</evidence>
<sequence length="378" mass="41789">MALDVPPGTPDRGPGLVVMCVFFMVLVTIASVARIASKFVVKQAWWWDDYFALVAWPIQIILLGLVLSWRNIGLGLHADVISTINPLLLVEGARRLYIAIFFFDSSITFPKLSAICFYARIFPSNNKLFRVNLWIVGSLVVGWIVSSLFSTAFQCTPVAKAWNATLPGHCIQSFAWYSSTAAISTVIDVYILLLPVPMIWALKTSLRRRVYLLGAFFLAYSVIVLSLGRLVSTIQLIPTVTDDLTWSFPLYLYWACLEGSISLVSVSVPNIIGLIKALVHPNRSRIGEKGSGHYRDSKFACSSSASGRVTSHPMPNDDSDGFERLVHNERSVIWDINMNGKGHERSRDGSGTAIPLDSIHVETEISVVDGTDQMPHAV</sequence>
<feature type="transmembrane region" description="Helical" evidence="7">
    <location>
        <begin position="174"/>
        <end position="198"/>
    </location>
</feature>
<feature type="region of interest" description="Disordered" evidence="6">
    <location>
        <begin position="303"/>
        <end position="322"/>
    </location>
</feature>
<comment type="subcellular location">
    <subcellularLocation>
        <location evidence="1">Membrane</location>
        <topology evidence="1">Multi-pass membrane protein</topology>
    </subcellularLocation>
</comment>
<evidence type="ECO:0000256" key="6">
    <source>
        <dbReference type="SAM" id="MobiDB-lite"/>
    </source>
</evidence>
<dbReference type="Proteomes" id="UP001320420">
    <property type="component" value="Unassembled WGS sequence"/>
</dbReference>
<feature type="transmembrane region" description="Helical" evidence="7">
    <location>
        <begin position="16"/>
        <end position="37"/>
    </location>
</feature>
<feature type="transmembrane region" description="Helical" evidence="7">
    <location>
        <begin position="49"/>
        <end position="69"/>
    </location>
</feature>
<keyword evidence="3 7" id="KW-1133">Transmembrane helix</keyword>
<dbReference type="PANTHER" id="PTHR33048:SF47">
    <property type="entry name" value="INTEGRAL MEMBRANE PROTEIN-RELATED"/>
    <property type="match status" value="1"/>
</dbReference>
<dbReference type="Pfam" id="PF20684">
    <property type="entry name" value="Fung_rhodopsin"/>
    <property type="match status" value="1"/>
</dbReference>
<accession>A0AAN9U888</accession>
<feature type="transmembrane region" description="Helical" evidence="7">
    <location>
        <begin position="131"/>
        <end position="154"/>
    </location>
</feature>
<gene>
    <name evidence="9" type="ORF">SLS62_010940</name>
</gene>
<evidence type="ECO:0000256" key="7">
    <source>
        <dbReference type="SAM" id="Phobius"/>
    </source>
</evidence>
<feature type="transmembrane region" description="Helical" evidence="7">
    <location>
        <begin position="96"/>
        <end position="119"/>
    </location>
</feature>
<keyword evidence="10" id="KW-1185">Reference proteome</keyword>
<dbReference type="AlphaFoldDB" id="A0AAN9U888"/>
<comment type="caution">
    <text evidence="9">The sequence shown here is derived from an EMBL/GenBank/DDBJ whole genome shotgun (WGS) entry which is preliminary data.</text>
</comment>
<evidence type="ECO:0000256" key="5">
    <source>
        <dbReference type="ARBA" id="ARBA00038359"/>
    </source>
</evidence>
<name>A0AAN9U888_9PEZI</name>
<dbReference type="EMBL" id="JAKJXP020000157">
    <property type="protein sequence ID" value="KAK7740882.1"/>
    <property type="molecule type" value="Genomic_DNA"/>
</dbReference>
<feature type="transmembrane region" description="Helical" evidence="7">
    <location>
        <begin position="210"/>
        <end position="231"/>
    </location>
</feature>
<dbReference type="PANTHER" id="PTHR33048">
    <property type="entry name" value="PTH11-LIKE INTEGRAL MEMBRANE PROTEIN (AFU_ORTHOLOGUE AFUA_5G11245)"/>
    <property type="match status" value="1"/>
</dbReference>
<keyword evidence="2 7" id="KW-0812">Transmembrane</keyword>
<reference evidence="9 10" key="1">
    <citation type="submission" date="2024-02" db="EMBL/GenBank/DDBJ databases">
        <title>De novo assembly and annotation of 12 fungi associated with fruit tree decline syndrome in Ontario, Canada.</title>
        <authorList>
            <person name="Sulman M."/>
            <person name="Ellouze W."/>
            <person name="Ilyukhin E."/>
        </authorList>
    </citation>
    <scope>NUCLEOTIDE SEQUENCE [LARGE SCALE GENOMIC DNA]</scope>
    <source>
        <strain evidence="9 10">M11/M66-122</strain>
    </source>
</reference>
<dbReference type="InterPro" id="IPR052337">
    <property type="entry name" value="SAT4-like"/>
</dbReference>
<evidence type="ECO:0000313" key="10">
    <source>
        <dbReference type="Proteomes" id="UP001320420"/>
    </source>
</evidence>
<protein>
    <recommendedName>
        <fullName evidence="8">Rhodopsin domain-containing protein</fullName>
    </recommendedName>
</protein>